<protein>
    <recommendedName>
        <fullName evidence="21">Aldehyde oxidase</fullName>
    </recommendedName>
</protein>
<dbReference type="InterPro" id="IPR000674">
    <property type="entry name" value="Ald_Oxase/Xan_DH_a/b"/>
</dbReference>
<dbReference type="InterPro" id="IPR036318">
    <property type="entry name" value="FAD-bd_PCMH-like_sf"/>
</dbReference>
<evidence type="ECO:0000313" key="19">
    <source>
        <dbReference type="EMBL" id="KAK9807521.1"/>
    </source>
</evidence>
<keyword evidence="6 15" id="KW-0479">Metal-binding</keyword>
<evidence type="ECO:0000256" key="16">
    <source>
        <dbReference type="SAM" id="MobiDB-lite"/>
    </source>
</evidence>
<dbReference type="Gene3D" id="3.30.390.50">
    <property type="entry name" value="CO dehydrogenase flavoprotein, C-terminal domain"/>
    <property type="match status" value="1"/>
</dbReference>
<dbReference type="InterPro" id="IPR002888">
    <property type="entry name" value="2Fe-2S-bd"/>
</dbReference>
<sequence>MAPITLFLNGERTEVAPTTNLNQSLNEYLRLETRFKGTKLSCAEGGCGACAVEVQRYDPTSGNVSLASINSCLCPLGSLDGAAVTTVEGIGNSRKGFDIVQERIAGFHGSQCGYCTPGMVVSCHAALEKCRRAKIRPTAEILQKSLDGNLCRCTGYRPILDAAKSLVEGIDIEDLGINACESLGPASPTSTLTFPEELKTYVKELASGKGKTTQGSEQVWVVPTTLDGLFAKLEEYKGQSPRLVAGNTAAGVLKDMWPDEKFVIDVKDVEEFNKIDLGKEEIFFGAVVTFTGMIDALRTIEGPGKDAYAAMIGHIARIAGTLVRSGATLGGNAVASRERAIESDFMTVLMGAGGSVHVASRKGTRKLSVEDFELPSTALDLGGSEVVTGCSFPAFKDSQTFYSHKVSNRYYNSHALVNMSVKLDLDPAGTTIQDAIIAVGTYAPGKDGAPEWKLVRAKHAESALKGKEGGVDALLDALDQLPQDIKPTATQDAEAGYFGRTAEGLLFQALAPVAKANLGRAGAGAKRDRLEALLSAPPLEVPVTNKARQKFPDYSKDKPPVGVPVEKDRVKLQASGEAQYSGNVGLGADELWAAVVMSTEALATIKAIDTSAALKVPGVVDFVGPNDIPGKNQVYDACLFAEDKVEYHGQPLGLILAENPRAAAKAAQLVKVEYVRNLGKPILTIQDAIRANSYHHVPEGFGGDSAMSMCVGDADAALEHAPNIVRGARYTTPSQQHMYMETQTAVVTPDEDGMFTVHSATQSLDAVQYAVAGVLGLPYHNINVVTRRVGGAFGGKSSRQMPVAAAAAVAAHKTGRRVHYCLSRSEDFRLNAGRDVSQFDYDIGFDDDGRLAGVALRGYFQTGADLDIGWCDPLSTKSNLDQAGAYQDLSWCDPIACIGNLSQGYAVPNFKADFKLLRCHLAPHTIVRSPGFSTAVYVIEHILEHVAAYLGIDAATVRERNFLKHPSALPASPQDFAEEGPERHVVGVEAAGEAHTLKFDRTAPCGHERSFEWEQAAANVQAARHPEGPDTIESAFGTPIKVENFTLPRIWNGLKSMAQYDARVKEVADFNGRTAWRKRGLAMTHCRFDCMPQAVSAAISVYADGSVLLTTGGLECGQGLNTKVMQVAAYTLSQVLPEALRPLPLETIRMGDPSSYITPNGGQTWSSTMTDSACAATVLACKNLALAVQPHIKADSGKTAGEVWRNAIAEIHPSPAWSPSKALLSAYGYFDGTETPTEKPCDPEDVPHTHPVVKHEKRKKAPMAYTLFGAMLSEVEVDVLTGERFMRRTDIHFDCGHSINPGVDIGQVEGAFMMGLGMCTTEDVVWDSRTGRLLSDSTWTYKIPAANDLPHELNVTFLEDSPNPRGVLGAKATGEPSLLLCASIIEAFRGAIAAARRDLRRAMGDGTAESASSGKTKGGEYVAFNAPATTAKLKQAVGDFSVADILRSAVGQKAHPVPADPWGLINKVKQLVI</sequence>
<evidence type="ECO:0000256" key="11">
    <source>
        <dbReference type="ARBA" id="ARBA00023027"/>
    </source>
</evidence>
<dbReference type="InterPro" id="IPR036683">
    <property type="entry name" value="CO_DH_flav_C_dom_sf"/>
</dbReference>
<dbReference type="PANTHER" id="PTHR11908">
    <property type="entry name" value="XANTHINE DEHYDROGENASE"/>
    <property type="match status" value="1"/>
</dbReference>
<evidence type="ECO:0000256" key="7">
    <source>
        <dbReference type="ARBA" id="ARBA00022827"/>
    </source>
</evidence>
<evidence type="ECO:0000259" key="17">
    <source>
        <dbReference type="PROSITE" id="PS51085"/>
    </source>
</evidence>
<feature type="binding site" evidence="14">
    <location>
        <position position="405"/>
    </location>
    <ligand>
        <name>FAD</name>
        <dbReference type="ChEBI" id="CHEBI:57692"/>
    </ligand>
</feature>
<dbReference type="InterPro" id="IPR012675">
    <property type="entry name" value="Beta-grasp_dom_sf"/>
</dbReference>
<reference evidence="19 20" key="1">
    <citation type="journal article" date="2024" name="Nat. Commun.">
        <title>Phylogenomics reveals the evolutionary origins of lichenization in chlorophyte algae.</title>
        <authorList>
            <person name="Puginier C."/>
            <person name="Libourel C."/>
            <person name="Otte J."/>
            <person name="Skaloud P."/>
            <person name="Haon M."/>
            <person name="Grisel S."/>
            <person name="Petersen M."/>
            <person name="Berrin J.G."/>
            <person name="Delaux P.M."/>
            <person name="Dal Grande F."/>
            <person name="Keller J."/>
        </authorList>
    </citation>
    <scope>NUCLEOTIDE SEQUENCE [LARGE SCALE GENOMIC DNA]</scope>
    <source>
        <strain evidence="19 20">SAG 2043</strain>
    </source>
</reference>
<evidence type="ECO:0000313" key="20">
    <source>
        <dbReference type="Proteomes" id="UP001489004"/>
    </source>
</evidence>
<keyword evidence="11" id="KW-0520">NAD</keyword>
<evidence type="ECO:0000256" key="2">
    <source>
        <dbReference type="ARBA" id="ARBA00006849"/>
    </source>
</evidence>
<feature type="binding site" evidence="15">
    <location>
        <position position="47"/>
    </location>
    <ligand>
        <name>[2Fe-2S] cluster</name>
        <dbReference type="ChEBI" id="CHEBI:190135"/>
        <label>1</label>
    </ligand>
</feature>
<comment type="cofactor">
    <cofactor evidence="1 14">
        <name>FAD</name>
        <dbReference type="ChEBI" id="CHEBI:57692"/>
    </cofactor>
</comment>
<dbReference type="Gene3D" id="1.10.150.120">
    <property type="entry name" value="[2Fe-2S]-binding domain"/>
    <property type="match status" value="1"/>
</dbReference>
<feature type="binding site" evidence="15">
    <location>
        <position position="112"/>
    </location>
    <ligand>
        <name>[2Fe-2S] cluster</name>
        <dbReference type="ChEBI" id="CHEBI:190135"/>
        <label>2</label>
    </ligand>
</feature>
<dbReference type="Pfam" id="PF01315">
    <property type="entry name" value="Ald_Xan_dh_C"/>
    <property type="match status" value="1"/>
</dbReference>
<dbReference type="FunFam" id="3.10.20.30:FF:000012">
    <property type="entry name" value="Xanthine dehydrogenase/oxidase"/>
    <property type="match status" value="1"/>
</dbReference>
<evidence type="ECO:0000256" key="13">
    <source>
        <dbReference type="PIRSR" id="PIRSR000127-1"/>
    </source>
</evidence>
<dbReference type="PROSITE" id="PS51387">
    <property type="entry name" value="FAD_PCMH"/>
    <property type="match status" value="1"/>
</dbReference>
<dbReference type="GO" id="GO:0071949">
    <property type="term" value="F:FAD binding"/>
    <property type="evidence" value="ECO:0007669"/>
    <property type="project" value="InterPro"/>
</dbReference>
<comment type="cofactor">
    <cofactor evidence="15">
        <name>Mo-molybdopterin</name>
        <dbReference type="ChEBI" id="CHEBI:71302"/>
    </cofactor>
    <text evidence="15">Binds 1 Mo-molybdopterin (Mo-MPT) cofactor per subunit.</text>
</comment>
<gene>
    <name evidence="19" type="ORF">WJX72_001412</name>
</gene>
<feature type="binding site" evidence="14">
    <location>
        <position position="344"/>
    </location>
    <ligand>
        <name>FAD</name>
        <dbReference type="ChEBI" id="CHEBI:57692"/>
    </ligand>
</feature>
<feature type="binding site" evidence="15">
    <location>
        <position position="115"/>
    </location>
    <ligand>
        <name>[2Fe-2S] cluster</name>
        <dbReference type="ChEBI" id="CHEBI:190135"/>
        <label>2</label>
    </ligand>
</feature>
<feature type="binding site" evidence="15">
    <location>
        <position position="928"/>
    </location>
    <ligand>
        <name>Mo-molybdopterin</name>
        <dbReference type="ChEBI" id="CHEBI:71302"/>
    </ligand>
    <ligandPart>
        <name>Mo</name>
        <dbReference type="ChEBI" id="CHEBI:28685"/>
    </ligandPart>
</feature>
<dbReference type="InterPro" id="IPR036884">
    <property type="entry name" value="2Fe-2S-bd_dom_sf"/>
</dbReference>
<dbReference type="SUPFAM" id="SSF55447">
    <property type="entry name" value="CO dehydrogenase flavoprotein C-terminal domain-like"/>
    <property type="match status" value="1"/>
</dbReference>
<evidence type="ECO:0000256" key="6">
    <source>
        <dbReference type="ARBA" id="ARBA00022723"/>
    </source>
</evidence>
<dbReference type="InterPro" id="IPR001041">
    <property type="entry name" value="2Fe-2S_ferredoxin-type"/>
</dbReference>
<feature type="binding site" evidence="15">
    <location>
        <position position="762"/>
    </location>
    <ligand>
        <name>Mo-molybdopterin</name>
        <dbReference type="ChEBI" id="CHEBI:71302"/>
    </ligand>
    <ligandPart>
        <name>Mo</name>
        <dbReference type="ChEBI" id="CHEBI:28685"/>
    </ligandPart>
</feature>
<keyword evidence="10 15" id="KW-0411">Iron-sulfur</keyword>
<evidence type="ECO:0000259" key="18">
    <source>
        <dbReference type="PROSITE" id="PS51387"/>
    </source>
</evidence>
<dbReference type="SMART" id="SM01008">
    <property type="entry name" value="Ald_Xan_dh_C"/>
    <property type="match status" value="1"/>
</dbReference>
<evidence type="ECO:0000256" key="1">
    <source>
        <dbReference type="ARBA" id="ARBA00001974"/>
    </source>
</evidence>
<keyword evidence="5 15" id="KW-0001">2Fe-2S</keyword>
<dbReference type="Gene3D" id="3.10.20.30">
    <property type="match status" value="1"/>
</dbReference>
<dbReference type="Pfam" id="PF20256">
    <property type="entry name" value="MoCoBD_2"/>
    <property type="match status" value="1"/>
</dbReference>
<dbReference type="Pfam" id="PF02738">
    <property type="entry name" value="MoCoBD_1"/>
    <property type="match status" value="2"/>
</dbReference>
<dbReference type="PROSITE" id="PS00197">
    <property type="entry name" value="2FE2S_FER_1"/>
    <property type="match status" value="1"/>
</dbReference>
<name>A0AAW1P6L7_9CHLO</name>
<feature type="compositionally biased region" description="Basic and acidic residues" evidence="16">
    <location>
        <begin position="1236"/>
        <end position="1248"/>
    </location>
</feature>
<keyword evidence="7 14" id="KW-0274">FAD</keyword>
<evidence type="ECO:0000256" key="10">
    <source>
        <dbReference type="ARBA" id="ARBA00023014"/>
    </source>
</evidence>
<dbReference type="InterPro" id="IPR037165">
    <property type="entry name" value="AldOxase/xan_DH_Mopterin-bd_sf"/>
</dbReference>
<feature type="active site" description="Proton acceptor" evidence="13">
    <location>
        <position position="1375"/>
    </location>
</feature>
<dbReference type="InterPro" id="IPR008274">
    <property type="entry name" value="AldOxase/xan_DH_MoCoBD1"/>
</dbReference>
<dbReference type="SUPFAM" id="SSF56176">
    <property type="entry name" value="FAD-binding/transporter-associated domain-like"/>
    <property type="match status" value="1"/>
</dbReference>
<feature type="region of interest" description="Disordered" evidence="16">
    <location>
        <begin position="1235"/>
        <end position="1255"/>
    </location>
</feature>
<evidence type="ECO:0000256" key="15">
    <source>
        <dbReference type="PIRSR" id="PIRSR000127-3"/>
    </source>
</evidence>
<dbReference type="InterPro" id="IPR016208">
    <property type="entry name" value="Ald_Oxase/xanthine_DH-like"/>
</dbReference>
<comment type="cofactor">
    <cofactor evidence="15">
        <name>[2Fe-2S] cluster</name>
        <dbReference type="ChEBI" id="CHEBI:190135"/>
    </cofactor>
    <text evidence="15">Binds 2 [2Fe-2S] clusters.</text>
</comment>
<feature type="binding site" evidence="15">
    <location>
        <position position="72"/>
    </location>
    <ligand>
        <name>[2Fe-2S] cluster</name>
        <dbReference type="ChEBI" id="CHEBI:190135"/>
        <label>1</label>
    </ligand>
</feature>
<keyword evidence="4" id="KW-0285">Flavoprotein</keyword>
<keyword evidence="20" id="KW-1185">Reference proteome</keyword>
<accession>A0AAW1P6L7</accession>
<feature type="domain" description="FAD-binding PCMH-type" evidence="18">
    <location>
        <begin position="213"/>
        <end position="397"/>
    </location>
</feature>
<dbReference type="Proteomes" id="UP001489004">
    <property type="component" value="Unassembled WGS sequence"/>
</dbReference>
<dbReference type="SUPFAM" id="SSF56003">
    <property type="entry name" value="Molybdenum cofactor-binding domain"/>
    <property type="match status" value="1"/>
</dbReference>
<dbReference type="Gene3D" id="3.30.43.10">
    <property type="entry name" value="Uridine Diphospho-n-acetylenolpyruvylglucosamine Reductase, domain 2"/>
    <property type="match status" value="1"/>
</dbReference>
<dbReference type="SUPFAM" id="SSF54665">
    <property type="entry name" value="CO dehydrogenase molybdoprotein N-domain-like"/>
    <property type="match status" value="1"/>
</dbReference>
<evidence type="ECO:0000256" key="3">
    <source>
        <dbReference type="ARBA" id="ARBA00022505"/>
    </source>
</evidence>
<dbReference type="Pfam" id="PF03450">
    <property type="entry name" value="CO_deh_flav_C"/>
    <property type="match status" value="1"/>
</dbReference>
<evidence type="ECO:0000256" key="14">
    <source>
        <dbReference type="PIRSR" id="PIRSR000127-2"/>
    </source>
</evidence>
<dbReference type="SUPFAM" id="SSF47741">
    <property type="entry name" value="CO dehydrogenase ISP C-domain like"/>
    <property type="match status" value="1"/>
</dbReference>
<feature type="binding site" evidence="15">
    <location>
        <position position="42"/>
    </location>
    <ligand>
        <name>[2Fe-2S] cluster</name>
        <dbReference type="ChEBI" id="CHEBI:190135"/>
        <label>1</label>
    </ligand>
</feature>
<evidence type="ECO:0008006" key="21">
    <source>
        <dbReference type="Google" id="ProtNLM"/>
    </source>
</evidence>
<dbReference type="InterPro" id="IPR006058">
    <property type="entry name" value="2Fe2S_fd_BS"/>
</dbReference>
<evidence type="ECO:0000256" key="5">
    <source>
        <dbReference type="ARBA" id="ARBA00022714"/>
    </source>
</evidence>
<keyword evidence="8" id="KW-0560">Oxidoreductase</keyword>
<feature type="domain" description="2Fe-2S ferredoxin-type" evidence="17">
    <location>
        <begin position="2"/>
        <end position="90"/>
    </location>
</feature>
<dbReference type="Pfam" id="PF00111">
    <property type="entry name" value="Fer2"/>
    <property type="match status" value="1"/>
</dbReference>
<feature type="binding site" evidence="15">
    <location>
        <position position="793"/>
    </location>
    <ligand>
        <name>Mo-molybdopterin</name>
        <dbReference type="ChEBI" id="CHEBI:71302"/>
    </ligand>
    <ligandPart>
        <name>Mo</name>
        <dbReference type="ChEBI" id="CHEBI:28685"/>
    </ligandPart>
</feature>
<dbReference type="Gene3D" id="3.30.365.10">
    <property type="entry name" value="Aldehyde oxidase/xanthine dehydrogenase, molybdopterin binding domain"/>
    <property type="match status" value="4"/>
</dbReference>
<dbReference type="InterPro" id="IPR016167">
    <property type="entry name" value="FAD-bd_PCMH_sub1"/>
</dbReference>
<dbReference type="CDD" id="cd00207">
    <property type="entry name" value="fer2"/>
    <property type="match status" value="1"/>
</dbReference>
<evidence type="ECO:0000256" key="12">
    <source>
        <dbReference type="ARBA" id="ARBA00034078"/>
    </source>
</evidence>
<dbReference type="GO" id="GO:0051537">
    <property type="term" value="F:2 iron, 2 sulfur cluster binding"/>
    <property type="evidence" value="ECO:0007669"/>
    <property type="project" value="UniProtKB-KW"/>
</dbReference>
<evidence type="ECO:0000256" key="9">
    <source>
        <dbReference type="ARBA" id="ARBA00023004"/>
    </source>
</evidence>
<dbReference type="PROSITE" id="PS51085">
    <property type="entry name" value="2FE2S_FER_2"/>
    <property type="match status" value="1"/>
</dbReference>
<dbReference type="InterPro" id="IPR016169">
    <property type="entry name" value="FAD-bd_PCMH_sub2"/>
</dbReference>
<dbReference type="InterPro" id="IPR005107">
    <property type="entry name" value="CO_DH_flav_C"/>
</dbReference>
<dbReference type="InterPro" id="IPR016166">
    <property type="entry name" value="FAD-bd_PCMH"/>
</dbReference>
<keyword evidence="3 15" id="KW-0500">Molybdenum</keyword>
<dbReference type="InterPro" id="IPR036856">
    <property type="entry name" value="Ald_Oxase/Xan_DH_a/b_sf"/>
</dbReference>
<organism evidence="19 20">
    <name type="scientific">[Myrmecia] bisecta</name>
    <dbReference type="NCBI Taxonomy" id="41462"/>
    <lineage>
        <taxon>Eukaryota</taxon>
        <taxon>Viridiplantae</taxon>
        <taxon>Chlorophyta</taxon>
        <taxon>core chlorophytes</taxon>
        <taxon>Trebouxiophyceae</taxon>
        <taxon>Trebouxiales</taxon>
        <taxon>Trebouxiaceae</taxon>
        <taxon>Myrmecia</taxon>
    </lineage>
</organism>
<dbReference type="GO" id="GO:0005506">
    <property type="term" value="F:iron ion binding"/>
    <property type="evidence" value="ECO:0007669"/>
    <property type="project" value="InterPro"/>
</dbReference>
<comment type="similarity">
    <text evidence="2">Belongs to the xanthine dehydrogenase family.</text>
</comment>
<dbReference type="InterPro" id="IPR002346">
    <property type="entry name" value="Mopterin_DH_FAD-bd"/>
</dbReference>
<dbReference type="PIRSF" id="PIRSF000127">
    <property type="entry name" value="Xanthine_DH"/>
    <property type="match status" value="1"/>
</dbReference>
<dbReference type="Pfam" id="PF01799">
    <property type="entry name" value="Fer2_2"/>
    <property type="match status" value="1"/>
</dbReference>
<keyword evidence="9 15" id="KW-0408">Iron</keyword>
<evidence type="ECO:0000256" key="4">
    <source>
        <dbReference type="ARBA" id="ARBA00022630"/>
    </source>
</evidence>
<dbReference type="InterPro" id="IPR046867">
    <property type="entry name" value="AldOxase/xan_DH_MoCoBD2"/>
</dbReference>
<comment type="caution">
    <text evidence="19">The sequence shown here is derived from an EMBL/GenBank/DDBJ whole genome shotgun (WGS) entry which is preliminary data.</text>
</comment>
<dbReference type="EMBL" id="JALJOR010000012">
    <property type="protein sequence ID" value="KAK9807521.1"/>
    <property type="molecule type" value="Genomic_DNA"/>
</dbReference>
<dbReference type="GO" id="GO:0016491">
    <property type="term" value="F:oxidoreductase activity"/>
    <property type="evidence" value="ECO:0007669"/>
    <property type="project" value="UniProtKB-KW"/>
</dbReference>
<comment type="cofactor">
    <cofactor evidence="12">
        <name>[2Fe-2S] cluster</name>
        <dbReference type="ChEBI" id="CHEBI:190135"/>
    </cofactor>
</comment>
<feature type="binding site" evidence="15">
    <location>
        <position position="151"/>
    </location>
    <ligand>
        <name>[2Fe-2S] cluster</name>
        <dbReference type="ChEBI" id="CHEBI:190135"/>
        <label>2</label>
    </ligand>
</feature>
<feature type="binding site" evidence="15">
    <location>
        <position position="153"/>
    </location>
    <ligand>
        <name>[2Fe-2S] cluster</name>
        <dbReference type="ChEBI" id="CHEBI:190135"/>
        <label>2</label>
    </ligand>
</feature>
<dbReference type="SUPFAM" id="SSF54292">
    <property type="entry name" value="2Fe-2S ferredoxin-like"/>
    <property type="match status" value="1"/>
</dbReference>
<dbReference type="Gene3D" id="3.90.1170.50">
    <property type="entry name" value="Aldehyde oxidase/xanthine dehydrogenase, a/b hammerhead"/>
    <property type="match status" value="1"/>
</dbReference>
<dbReference type="PANTHER" id="PTHR11908:SF132">
    <property type="entry name" value="ALDEHYDE OXIDASE 1-RELATED"/>
    <property type="match status" value="1"/>
</dbReference>
<evidence type="ECO:0000256" key="8">
    <source>
        <dbReference type="ARBA" id="ARBA00023002"/>
    </source>
</evidence>
<feature type="binding site" evidence="15">
    <location>
        <position position="50"/>
    </location>
    <ligand>
        <name>[2Fe-2S] cluster</name>
        <dbReference type="ChEBI" id="CHEBI:190135"/>
        <label>1</label>
    </ligand>
</feature>
<dbReference type="FunFam" id="3.30.365.10:FF:000001">
    <property type="entry name" value="Xanthine dehydrogenase oxidase"/>
    <property type="match status" value="1"/>
</dbReference>
<proteinExistence type="inferred from homology"/>
<dbReference type="InterPro" id="IPR036010">
    <property type="entry name" value="2Fe-2S_ferredoxin-like_sf"/>
</dbReference>
<dbReference type="Pfam" id="PF00941">
    <property type="entry name" value="FAD_binding_5"/>
    <property type="match status" value="1"/>
</dbReference>
<dbReference type="Gene3D" id="3.30.465.10">
    <property type="match status" value="1"/>
</dbReference>